<evidence type="ECO:0000313" key="2">
    <source>
        <dbReference type="Proteomes" id="UP001165289"/>
    </source>
</evidence>
<dbReference type="PANTHER" id="PTHR45913">
    <property type="entry name" value="EPM2A-INTERACTING PROTEIN 1"/>
    <property type="match status" value="1"/>
</dbReference>
<proteinExistence type="predicted"/>
<accession>A0AAV7JU22</accession>
<dbReference type="Proteomes" id="UP001165289">
    <property type="component" value="Unassembled WGS sequence"/>
</dbReference>
<gene>
    <name evidence="1" type="ORF">LOD99_4819</name>
</gene>
<organism evidence="1 2">
    <name type="scientific">Oopsacas minuta</name>
    <dbReference type="NCBI Taxonomy" id="111878"/>
    <lineage>
        <taxon>Eukaryota</taxon>
        <taxon>Metazoa</taxon>
        <taxon>Porifera</taxon>
        <taxon>Hexactinellida</taxon>
        <taxon>Hexasterophora</taxon>
        <taxon>Lyssacinosida</taxon>
        <taxon>Leucopsacidae</taxon>
        <taxon>Oopsacas</taxon>
    </lineage>
</organism>
<evidence type="ECO:0000313" key="1">
    <source>
        <dbReference type="EMBL" id="KAI6651940.1"/>
    </source>
</evidence>
<keyword evidence="2" id="KW-1185">Reference proteome</keyword>
<name>A0AAV7JU22_9METZ</name>
<comment type="caution">
    <text evidence="1">The sequence shown here is derived from an EMBL/GenBank/DDBJ whole genome shotgun (WGS) entry which is preliminary data.</text>
</comment>
<protein>
    <submittedName>
        <fullName evidence="1">Uncharacterized protein</fullName>
    </submittedName>
</protein>
<dbReference type="EMBL" id="JAKMXF010000301">
    <property type="protein sequence ID" value="KAI6651940.1"/>
    <property type="molecule type" value="Genomic_DNA"/>
</dbReference>
<dbReference type="AlphaFoldDB" id="A0AAV7JU22"/>
<dbReference type="PANTHER" id="PTHR45913:SF22">
    <property type="entry name" value="SCAN BOX DOMAIN-CONTAINING PROTEIN"/>
    <property type="match status" value="1"/>
</dbReference>
<sequence length="100" mass="11555">MTTAPQKRKYAEDYINYGFACIQNSGILNPQCVVCNETLSADSMKLSKLQRHLETRHREHSSKDPSFFKRMEIVSDQDLIQQALINNSRSPVLKLHTLYL</sequence>
<reference evidence="1 2" key="1">
    <citation type="journal article" date="2023" name="BMC Biol.">
        <title>The compact genome of the sponge Oopsacas minuta (Hexactinellida) is lacking key metazoan core genes.</title>
        <authorList>
            <person name="Santini S."/>
            <person name="Schenkelaars Q."/>
            <person name="Jourda C."/>
            <person name="Duchesne M."/>
            <person name="Belahbib H."/>
            <person name="Rocher C."/>
            <person name="Selva M."/>
            <person name="Riesgo A."/>
            <person name="Vervoort M."/>
            <person name="Leys S.P."/>
            <person name="Kodjabachian L."/>
            <person name="Le Bivic A."/>
            <person name="Borchiellini C."/>
            <person name="Claverie J.M."/>
            <person name="Renard E."/>
        </authorList>
    </citation>
    <scope>NUCLEOTIDE SEQUENCE [LARGE SCALE GENOMIC DNA]</scope>
    <source>
        <strain evidence="1">SPO-2</strain>
    </source>
</reference>